<organism evidence="2 3">
    <name type="scientific">Leptospira ilyithenensis</name>
    <dbReference type="NCBI Taxonomy" id="2484901"/>
    <lineage>
        <taxon>Bacteria</taxon>
        <taxon>Pseudomonadati</taxon>
        <taxon>Spirochaetota</taxon>
        <taxon>Spirochaetia</taxon>
        <taxon>Leptospirales</taxon>
        <taxon>Leptospiraceae</taxon>
        <taxon>Leptospira</taxon>
    </lineage>
</organism>
<dbReference type="RefSeq" id="WP_135765217.1">
    <property type="nucleotide sequence ID" value="NZ_RQHV01000061.1"/>
</dbReference>
<evidence type="ECO:0000256" key="1">
    <source>
        <dbReference type="SAM" id="MobiDB-lite"/>
    </source>
</evidence>
<proteinExistence type="predicted"/>
<evidence type="ECO:0000313" key="2">
    <source>
        <dbReference type="EMBL" id="TGN08264.1"/>
    </source>
</evidence>
<dbReference type="AlphaFoldDB" id="A0A4R9LMR2"/>
<protein>
    <submittedName>
        <fullName evidence="2">Uncharacterized protein</fullName>
    </submittedName>
</protein>
<gene>
    <name evidence="2" type="ORF">EHS11_15210</name>
</gene>
<feature type="compositionally biased region" description="Basic and acidic residues" evidence="1">
    <location>
        <begin position="19"/>
        <end position="31"/>
    </location>
</feature>
<dbReference type="EMBL" id="RQHV01000061">
    <property type="protein sequence ID" value="TGN08264.1"/>
    <property type="molecule type" value="Genomic_DNA"/>
</dbReference>
<name>A0A4R9LMR2_9LEPT</name>
<accession>A0A4R9LMR2</accession>
<comment type="caution">
    <text evidence="2">The sequence shown here is derived from an EMBL/GenBank/DDBJ whole genome shotgun (WGS) entry which is preliminary data.</text>
</comment>
<dbReference type="Proteomes" id="UP000298264">
    <property type="component" value="Unassembled WGS sequence"/>
</dbReference>
<evidence type="ECO:0000313" key="3">
    <source>
        <dbReference type="Proteomes" id="UP000298264"/>
    </source>
</evidence>
<reference evidence="2" key="1">
    <citation type="journal article" date="2019" name="PLoS Negl. Trop. Dis.">
        <title>Revisiting the worldwide diversity of Leptospira species in the environment.</title>
        <authorList>
            <person name="Vincent A.T."/>
            <person name="Schiettekatte O."/>
            <person name="Bourhy P."/>
            <person name="Veyrier F.J."/>
            <person name="Picardeau M."/>
        </authorList>
    </citation>
    <scope>NUCLEOTIDE SEQUENCE [LARGE SCALE GENOMIC DNA]</scope>
    <source>
        <strain evidence="2">201400974</strain>
    </source>
</reference>
<sequence>MIHSLDSLILKTFLSTQGKRTEEQTDSKEPKSSVTGLGPIHSQFSKNNFKNLDSLSSNKQELASFLRVRDSFFNESKTEQWQHATEKSDPKSIEWKPFWNFLFPEIQWTKNRIHFHDKKKKRSLEGFFQKEGEDSYFCALFESLFTGKIWIIFYFPSSPKKEGILEIKANLLHTLVRLKKDIPKLKPAFSGIGKIRFFMEPNIDSAELKRRDRGMFA</sequence>
<keyword evidence="3" id="KW-1185">Reference proteome</keyword>
<feature type="region of interest" description="Disordered" evidence="1">
    <location>
        <begin position="19"/>
        <end position="42"/>
    </location>
</feature>
<dbReference type="OrthoDB" id="9821788at2"/>